<accession>Q8I035</accession>
<organism evidence="2">
    <name type="scientific">Sus scrofa</name>
    <name type="common">Pig</name>
    <dbReference type="NCBI Taxonomy" id="9823"/>
    <lineage>
        <taxon>Eukaryota</taxon>
        <taxon>Metazoa</taxon>
        <taxon>Chordata</taxon>
        <taxon>Craniata</taxon>
        <taxon>Vertebrata</taxon>
        <taxon>Euteleostomi</taxon>
        <taxon>Mammalia</taxon>
        <taxon>Eutheria</taxon>
        <taxon>Laurasiatheria</taxon>
        <taxon>Artiodactyla</taxon>
        <taxon>Suina</taxon>
        <taxon>Suidae</taxon>
        <taxon>Sus</taxon>
    </lineage>
</organism>
<feature type="non-terminal residue" evidence="2">
    <location>
        <position position="32"/>
    </location>
</feature>
<proteinExistence type="predicted"/>
<dbReference type="EMBL" id="AB039288">
    <property type="protein sequence ID" value="BAB12251.2"/>
    <property type="molecule type" value="Genomic_DNA"/>
</dbReference>
<sequence>TVSCCLPRPLPTRGKEKDQTATSPSLFAMLGT</sequence>
<feature type="non-terminal residue" evidence="2">
    <location>
        <position position="1"/>
    </location>
</feature>
<evidence type="ECO:0000313" key="2">
    <source>
        <dbReference type="EMBL" id="BAB12251.2"/>
    </source>
</evidence>
<evidence type="ECO:0000256" key="1">
    <source>
        <dbReference type="SAM" id="MobiDB-lite"/>
    </source>
</evidence>
<feature type="region of interest" description="Disordered" evidence="1">
    <location>
        <begin position="1"/>
        <end position="32"/>
    </location>
</feature>
<protein>
    <submittedName>
        <fullName evidence="2">Rh-like polypeptide</fullName>
    </submittedName>
</protein>
<dbReference type="AlphaFoldDB" id="Q8I035"/>
<dbReference type="HOGENOM" id="CLU_021386_1_0_1"/>
<reference evidence="2" key="1">
    <citation type="journal article" date="2003" name="Anim. Genet.">
        <title>cDNA cloning, mapping and polymorphism of the porcine Rhesus (RH) gene.</title>
        <authorList>
            <person name="Omi T."/>
            <person name="Vogeli P."/>
            <person name="Hagger C."/>
            <person name="Schelling C."/>
            <person name="Spilar S."/>
            <person name="Kajii E."/>
            <person name="Stranzinger G."/>
            <person name="Neuenschwander S."/>
        </authorList>
    </citation>
    <scope>NUCLEOTIDE SEQUENCE</scope>
    <source>
        <strain evidence="2">Breed ohmini</strain>
        <tissue evidence="2">Blood</tissue>
    </source>
</reference>
<name>Q8I035_PIG</name>